<keyword evidence="4" id="KW-1185">Reference proteome</keyword>
<feature type="non-terminal residue" evidence="3">
    <location>
        <position position="1"/>
    </location>
</feature>
<feature type="compositionally biased region" description="Acidic residues" evidence="1">
    <location>
        <begin position="117"/>
        <end position="128"/>
    </location>
</feature>
<evidence type="ECO:0000256" key="1">
    <source>
        <dbReference type="SAM" id="MobiDB-lite"/>
    </source>
</evidence>
<dbReference type="PANTHER" id="PTHR19303:SF73">
    <property type="entry name" value="PROTEIN PDC2"/>
    <property type="match status" value="1"/>
</dbReference>
<feature type="domain" description="DDE-1" evidence="2">
    <location>
        <begin position="3"/>
        <end position="99"/>
    </location>
</feature>
<sequence>MFACSSTGEKLKPLVIGKSYNPRCFKNVNKGNLPVTYYSNKKAWMTTNAFIDWLRTVNTTMRLQRRHILMFLDNASSHSKELNLSNLTLKFLPANTTSKCFRVAGFPSSDPDTVDSTADDDDDDDDVPLSELARQLNLSPNIDPCFDDSLPTEDDSDDWERELISSYQQESTHESDDEDVSGQSEQEPEQKMTLEETLAEIRRIHASTSATSILSTTQAMITDLEALIVKKKCQKKQCAIDSFC</sequence>
<gene>
    <name evidence="3" type="ORF">MGAL_10B068597</name>
</gene>
<dbReference type="InterPro" id="IPR004875">
    <property type="entry name" value="DDE_SF_endonuclease_dom"/>
</dbReference>
<protein>
    <recommendedName>
        <fullName evidence="2">DDE-1 domain-containing protein</fullName>
    </recommendedName>
</protein>
<dbReference type="OrthoDB" id="10060191at2759"/>
<accession>A0A8B6HT15</accession>
<dbReference type="GO" id="GO:0005634">
    <property type="term" value="C:nucleus"/>
    <property type="evidence" value="ECO:0007669"/>
    <property type="project" value="TreeGrafter"/>
</dbReference>
<dbReference type="InterPro" id="IPR050863">
    <property type="entry name" value="CenT-Element_Derived"/>
</dbReference>
<feature type="region of interest" description="Disordered" evidence="1">
    <location>
        <begin position="109"/>
        <end position="128"/>
    </location>
</feature>
<dbReference type="AlphaFoldDB" id="A0A8B6HT15"/>
<evidence type="ECO:0000313" key="3">
    <source>
        <dbReference type="EMBL" id="VDI83581.1"/>
    </source>
</evidence>
<dbReference type="Pfam" id="PF03184">
    <property type="entry name" value="DDE_1"/>
    <property type="match status" value="1"/>
</dbReference>
<organism evidence="3 4">
    <name type="scientific">Mytilus galloprovincialis</name>
    <name type="common">Mediterranean mussel</name>
    <dbReference type="NCBI Taxonomy" id="29158"/>
    <lineage>
        <taxon>Eukaryota</taxon>
        <taxon>Metazoa</taxon>
        <taxon>Spiralia</taxon>
        <taxon>Lophotrochozoa</taxon>
        <taxon>Mollusca</taxon>
        <taxon>Bivalvia</taxon>
        <taxon>Autobranchia</taxon>
        <taxon>Pteriomorphia</taxon>
        <taxon>Mytilida</taxon>
        <taxon>Mytiloidea</taxon>
        <taxon>Mytilidae</taxon>
        <taxon>Mytilinae</taxon>
        <taxon>Mytilus</taxon>
    </lineage>
</organism>
<proteinExistence type="predicted"/>
<name>A0A8B6HT15_MYTGA</name>
<evidence type="ECO:0000259" key="2">
    <source>
        <dbReference type="Pfam" id="PF03184"/>
    </source>
</evidence>
<reference evidence="3" key="1">
    <citation type="submission" date="2018-11" db="EMBL/GenBank/DDBJ databases">
        <authorList>
            <person name="Alioto T."/>
            <person name="Alioto T."/>
        </authorList>
    </citation>
    <scope>NUCLEOTIDE SEQUENCE</scope>
</reference>
<comment type="caution">
    <text evidence="3">The sequence shown here is derived from an EMBL/GenBank/DDBJ whole genome shotgun (WGS) entry which is preliminary data.</text>
</comment>
<dbReference type="Proteomes" id="UP000596742">
    <property type="component" value="Unassembled WGS sequence"/>
</dbReference>
<dbReference type="GO" id="GO:0003677">
    <property type="term" value="F:DNA binding"/>
    <property type="evidence" value="ECO:0007669"/>
    <property type="project" value="TreeGrafter"/>
</dbReference>
<evidence type="ECO:0000313" key="4">
    <source>
        <dbReference type="Proteomes" id="UP000596742"/>
    </source>
</evidence>
<dbReference type="PANTHER" id="PTHR19303">
    <property type="entry name" value="TRANSPOSON"/>
    <property type="match status" value="1"/>
</dbReference>
<dbReference type="EMBL" id="UYJE01010481">
    <property type="protein sequence ID" value="VDI83581.1"/>
    <property type="molecule type" value="Genomic_DNA"/>
</dbReference>
<feature type="region of interest" description="Disordered" evidence="1">
    <location>
        <begin position="167"/>
        <end position="192"/>
    </location>
</feature>